<dbReference type="GO" id="GO:0015774">
    <property type="term" value="P:polysaccharide transport"/>
    <property type="evidence" value="ECO:0007669"/>
    <property type="project" value="UniProtKB-KW"/>
</dbReference>
<evidence type="ECO:0000256" key="2">
    <source>
        <dbReference type="ARBA" id="ARBA00007783"/>
    </source>
</evidence>
<dbReference type="GO" id="GO:0005886">
    <property type="term" value="C:plasma membrane"/>
    <property type="evidence" value="ECO:0007669"/>
    <property type="project" value="UniProtKB-SubCell"/>
</dbReference>
<evidence type="ECO:0000256" key="3">
    <source>
        <dbReference type="ARBA" id="ARBA00022448"/>
    </source>
</evidence>
<feature type="domain" description="ABC-2 type transporter transmembrane" evidence="11">
    <location>
        <begin position="43"/>
        <end position="244"/>
    </location>
</feature>
<organism evidence="12 13">
    <name type="scientific">Nitrospirillum iridis</name>
    <dbReference type="NCBI Taxonomy" id="765888"/>
    <lineage>
        <taxon>Bacteria</taxon>
        <taxon>Pseudomonadati</taxon>
        <taxon>Pseudomonadota</taxon>
        <taxon>Alphaproteobacteria</taxon>
        <taxon>Rhodospirillales</taxon>
        <taxon>Azospirillaceae</taxon>
        <taxon>Nitrospirillum</taxon>
    </lineage>
</organism>
<evidence type="ECO:0000256" key="8">
    <source>
        <dbReference type="ARBA" id="ARBA00023136"/>
    </source>
</evidence>
<evidence type="ECO:0000256" key="9">
    <source>
        <dbReference type="SAM" id="MobiDB-lite"/>
    </source>
</evidence>
<name>A0A7X0EDI6_9PROT</name>
<dbReference type="RefSeq" id="WP_184802610.1">
    <property type="nucleotide sequence ID" value="NZ_JACIIZ010000009.1"/>
</dbReference>
<evidence type="ECO:0000256" key="1">
    <source>
        <dbReference type="ARBA" id="ARBA00004651"/>
    </source>
</evidence>
<reference evidence="12 13" key="1">
    <citation type="submission" date="2020-08" db="EMBL/GenBank/DDBJ databases">
        <title>Genomic Encyclopedia of Type Strains, Phase IV (KMG-IV): sequencing the most valuable type-strain genomes for metagenomic binning, comparative biology and taxonomic classification.</title>
        <authorList>
            <person name="Goeker M."/>
        </authorList>
    </citation>
    <scope>NUCLEOTIDE SEQUENCE [LARGE SCALE GENOMIC DNA]</scope>
    <source>
        <strain evidence="12 13">DSM 22198</strain>
    </source>
</reference>
<feature type="region of interest" description="Disordered" evidence="9">
    <location>
        <begin position="1"/>
        <end position="21"/>
    </location>
</feature>
<protein>
    <submittedName>
        <fullName evidence="12">ABC-2 type transport system permease protein/lipopolysaccharide transport system permease protein</fullName>
    </submittedName>
</protein>
<evidence type="ECO:0000256" key="5">
    <source>
        <dbReference type="ARBA" id="ARBA00022692"/>
    </source>
</evidence>
<comment type="caution">
    <text evidence="12">The sequence shown here is derived from an EMBL/GenBank/DDBJ whole genome shotgun (WGS) entry which is preliminary data.</text>
</comment>
<dbReference type="Pfam" id="PF01061">
    <property type="entry name" value="ABC2_membrane"/>
    <property type="match status" value="1"/>
</dbReference>
<keyword evidence="8 10" id="KW-0472">Membrane</keyword>
<evidence type="ECO:0000313" key="13">
    <source>
        <dbReference type="Proteomes" id="UP000539175"/>
    </source>
</evidence>
<gene>
    <name evidence="12" type="ORF">FHS74_003390</name>
</gene>
<keyword evidence="4" id="KW-1003">Cell membrane</keyword>
<keyword evidence="5 10" id="KW-0812">Transmembrane</keyword>
<keyword evidence="7" id="KW-0762">Sugar transport</keyword>
<keyword evidence="13" id="KW-1185">Reference proteome</keyword>
<dbReference type="GO" id="GO:0140359">
    <property type="term" value="F:ABC-type transporter activity"/>
    <property type="evidence" value="ECO:0007669"/>
    <property type="project" value="InterPro"/>
</dbReference>
<keyword evidence="3" id="KW-0813">Transport</keyword>
<proteinExistence type="inferred from homology"/>
<evidence type="ECO:0000313" key="12">
    <source>
        <dbReference type="EMBL" id="MBB6252822.1"/>
    </source>
</evidence>
<evidence type="ECO:0000256" key="6">
    <source>
        <dbReference type="ARBA" id="ARBA00022989"/>
    </source>
</evidence>
<keyword evidence="7" id="KW-0625">Polysaccharide transport</keyword>
<feature type="transmembrane region" description="Helical" evidence="10">
    <location>
        <begin position="198"/>
        <end position="217"/>
    </location>
</feature>
<feature type="transmembrane region" description="Helical" evidence="10">
    <location>
        <begin position="89"/>
        <end position="109"/>
    </location>
</feature>
<feature type="transmembrane region" description="Helical" evidence="10">
    <location>
        <begin position="142"/>
        <end position="163"/>
    </location>
</feature>
<comment type="subcellular location">
    <subcellularLocation>
        <location evidence="1">Cell membrane</location>
        <topology evidence="1">Multi-pass membrane protein</topology>
    </subcellularLocation>
</comment>
<evidence type="ECO:0000259" key="11">
    <source>
        <dbReference type="Pfam" id="PF01061"/>
    </source>
</evidence>
<sequence>MTVAGKPLSAQADPIETAKSARPNRGSLALQDLGSGLSKHWLWRAMAMQDIVLRYRGSVLGPLWLTLSAAIMIAAMGLIYSQLFNIDPIRYVPFLAVGLLTWQFISSVITDGCEVFMSVQHAIQQVRLPYTVHVFRSVFRNLLILGHNAVLIPIAFLVMGHGIGWEALMAIPGLLLLCLNGIWISLLLGMVSARFRDIPPIVAALLQVVFFATPVFWPVENLGRFRHLGEMNPLFAAIDIVRAPLLGEPTAPHSWLIVGIMTTGGLVMTAGFFSRFRSRIAYWV</sequence>
<evidence type="ECO:0000256" key="7">
    <source>
        <dbReference type="ARBA" id="ARBA00023047"/>
    </source>
</evidence>
<dbReference type="Proteomes" id="UP000539175">
    <property type="component" value="Unassembled WGS sequence"/>
</dbReference>
<dbReference type="AlphaFoldDB" id="A0A7X0EDI6"/>
<dbReference type="EMBL" id="JACIIZ010000009">
    <property type="protein sequence ID" value="MBB6252822.1"/>
    <property type="molecule type" value="Genomic_DNA"/>
</dbReference>
<feature type="transmembrane region" description="Helical" evidence="10">
    <location>
        <begin position="254"/>
        <end position="273"/>
    </location>
</feature>
<evidence type="ECO:0000256" key="4">
    <source>
        <dbReference type="ARBA" id="ARBA00022475"/>
    </source>
</evidence>
<comment type="similarity">
    <text evidence="2">Belongs to the ABC-2 integral membrane protein family.</text>
</comment>
<feature type="transmembrane region" description="Helical" evidence="10">
    <location>
        <begin position="169"/>
        <end position="191"/>
    </location>
</feature>
<dbReference type="PANTHER" id="PTHR30413:SF10">
    <property type="entry name" value="CAPSULE POLYSACCHARIDE EXPORT INNER-MEMBRANE PROTEIN CTRC"/>
    <property type="match status" value="1"/>
</dbReference>
<dbReference type="GO" id="GO:0015920">
    <property type="term" value="P:lipopolysaccharide transport"/>
    <property type="evidence" value="ECO:0007669"/>
    <property type="project" value="TreeGrafter"/>
</dbReference>
<dbReference type="PANTHER" id="PTHR30413">
    <property type="entry name" value="INNER MEMBRANE TRANSPORT PERMEASE"/>
    <property type="match status" value="1"/>
</dbReference>
<feature type="transmembrane region" description="Helical" evidence="10">
    <location>
        <begin position="63"/>
        <end position="83"/>
    </location>
</feature>
<evidence type="ECO:0000256" key="10">
    <source>
        <dbReference type="SAM" id="Phobius"/>
    </source>
</evidence>
<dbReference type="InterPro" id="IPR013525">
    <property type="entry name" value="ABC2_TM"/>
</dbReference>
<accession>A0A7X0EDI6</accession>
<keyword evidence="6 10" id="KW-1133">Transmembrane helix</keyword>